<name>A0A176XGL9_AGRTU</name>
<accession>A0A176XGL9</accession>
<evidence type="ECO:0000313" key="1">
    <source>
        <dbReference type="EMBL" id="OAE48930.1"/>
    </source>
</evidence>
<evidence type="ECO:0000313" key="2">
    <source>
        <dbReference type="Proteomes" id="UP000077098"/>
    </source>
</evidence>
<comment type="caution">
    <text evidence="1">The sequence shown here is derived from an EMBL/GenBank/DDBJ whole genome shotgun (WGS) entry which is preliminary data.</text>
</comment>
<organism evidence="1 2">
    <name type="scientific">Agrobacterium tumefaciens</name>
    <dbReference type="NCBI Taxonomy" id="358"/>
    <lineage>
        <taxon>Bacteria</taxon>
        <taxon>Pseudomonadati</taxon>
        <taxon>Pseudomonadota</taxon>
        <taxon>Alphaproteobacteria</taxon>
        <taxon>Hyphomicrobiales</taxon>
        <taxon>Rhizobiaceae</taxon>
        <taxon>Rhizobium/Agrobacterium group</taxon>
        <taxon>Agrobacterium</taxon>
        <taxon>Agrobacterium tumefaciens complex</taxon>
    </lineage>
</organism>
<dbReference type="AlphaFoldDB" id="A0A176XGL9"/>
<dbReference type="EMBL" id="LXPS01000004">
    <property type="protein sequence ID" value="OAE48930.1"/>
    <property type="molecule type" value="Genomic_DNA"/>
</dbReference>
<sequence>MMSPSKCAGCADYIIPAYTTAARICSQSVFEIARNKFSNVLKLVDFQMRVLGSYPFKAKTPILKVSVLITQGACSHLYLDDAL</sequence>
<protein>
    <submittedName>
        <fullName evidence="1">Uncharacterized protein</fullName>
    </submittedName>
</protein>
<gene>
    <name evidence="1" type="ORF">A7J57_20540</name>
</gene>
<proteinExistence type="predicted"/>
<dbReference type="Proteomes" id="UP000077098">
    <property type="component" value="Unassembled WGS sequence"/>
</dbReference>
<reference evidence="1 2" key="1">
    <citation type="submission" date="2016-05" db="EMBL/GenBank/DDBJ databases">
        <authorList>
            <person name="Lavstsen T."/>
            <person name="Jespersen J.S."/>
        </authorList>
    </citation>
    <scope>NUCLEOTIDE SEQUENCE [LARGE SCALE GENOMIC DNA]</scope>
    <source>
        <strain evidence="1 2">KCJ1736</strain>
    </source>
</reference>